<organism evidence="1 2">
    <name type="scientific">Paracoccus aurantius</name>
    <dbReference type="NCBI Taxonomy" id="3073814"/>
    <lineage>
        <taxon>Bacteria</taxon>
        <taxon>Pseudomonadati</taxon>
        <taxon>Pseudomonadota</taxon>
        <taxon>Alphaproteobacteria</taxon>
        <taxon>Rhodobacterales</taxon>
        <taxon>Paracoccaceae</taxon>
        <taxon>Paracoccus</taxon>
    </lineage>
</organism>
<dbReference type="InterPro" id="IPR027266">
    <property type="entry name" value="TrmE/GcvT-like"/>
</dbReference>
<proteinExistence type="predicted"/>
<dbReference type="Pfam" id="PF04268">
    <property type="entry name" value="SoxG"/>
    <property type="match status" value="1"/>
</dbReference>
<sequence length="183" mass="19474">MNAPLSAIAPMTLAESSAVRIDAGSHVGRLSLRARGDLSALNEALGMVLPTRIGATVRGPIEVACLGPDEWVILAPPGEVERLQSACAAIYSSHPHSLVDTGGREVTFTLTGPRAAELLTLGCPRDIDAIANASARRTLFDGATVILWRDADDRFRMDVWNSFAPHVLHLLKTGCRELAAEIA</sequence>
<protein>
    <submittedName>
        <fullName evidence="1">Sarcosine oxidase subunit gamma family protein</fullName>
    </submittedName>
</protein>
<dbReference type="EMBL" id="JAVQLW010000003">
    <property type="protein sequence ID" value="MDS9469560.1"/>
    <property type="molecule type" value="Genomic_DNA"/>
</dbReference>
<keyword evidence="2" id="KW-1185">Reference proteome</keyword>
<dbReference type="InterPro" id="IPR007375">
    <property type="entry name" value="SoxG"/>
</dbReference>
<evidence type="ECO:0000313" key="2">
    <source>
        <dbReference type="Proteomes" id="UP001269144"/>
    </source>
</evidence>
<dbReference type="Proteomes" id="UP001269144">
    <property type="component" value="Unassembled WGS sequence"/>
</dbReference>
<comment type="caution">
    <text evidence="1">The sequence shown here is derived from an EMBL/GenBank/DDBJ whole genome shotgun (WGS) entry which is preliminary data.</text>
</comment>
<dbReference type="SUPFAM" id="SSF103025">
    <property type="entry name" value="Folate-binding domain"/>
    <property type="match status" value="1"/>
</dbReference>
<evidence type="ECO:0000313" key="1">
    <source>
        <dbReference type="EMBL" id="MDS9469560.1"/>
    </source>
</evidence>
<dbReference type="Gene3D" id="3.30.70.1520">
    <property type="entry name" value="Heterotetrameric sarcosine oxidase"/>
    <property type="match status" value="1"/>
</dbReference>
<dbReference type="Gene3D" id="3.30.1360.120">
    <property type="entry name" value="Probable tRNA modification gtpase trme, domain 1"/>
    <property type="match status" value="1"/>
</dbReference>
<name>A0ABU2HYI4_9RHOB</name>
<reference evidence="2" key="1">
    <citation type="submission" date="2023-07" db="EMBL/GenBank/DDBJ databases">
        <title>Paracoccus sp. MBLB3053 whole genome sequence.</title>
        <authorList>
            <person name="Hwang C.Y."/>
            <person name="Cho E.-S."/>
            <person name="Seo M.-J."/>
        </authorList>
    </citation>
    <scope>NUCLEOTIDE SEQUENCE [LARGE SCALE GENOMIC DNA]</scope>
    <source>
        <strain evidence="2">MBLB3053</strain>
    </source>
</reference>
<accession>A0ABU2HYI4</accession>
<gene>
    <name evidence="1" type="ORF">RGQ15_18495</name>
</gene>
<dbReference type="RefSeq" id="WP_311162203.1">
    <property type="nucleotide sequence ID" value="NZ_JAVQLW010000003.1"/>
</dbReference>